<evidence type="ECO:0000313" key="3">
    <source>
        <dbReference type="Proteomes" id="UP000238823"/>
    </source>
</evidence>
<dbReference type="Proteomes" id="UP000238823">
    <property type="component" value="Unassembled WGS sequence"/>
</dbReference>
<proteinExistence type="predicted"/>
<dbReference type="AlphaFoldDB" id="A0A2S9YML2"/>
<name>A0A2S9YML2_9BACT</name>
<evidence type="ECO:0000256" key="1">
    <source>
        <dbReference type="SAM" id="Phobius"/>
    </source>
</evidence>
<feature type="transmembrane region" description="Helical" evidence="1">
    <location>
        <begin position="9"/>
        <end position="31"/>
    </location>
</feature>
<dbReference type="RefSeq" id="WP_106090960.1">
    <property type="nucleotide sequence ID" value="NZ_PVNL01000077.1"/>
</dbReference>
<evidence type="ECO:0000313" key="2">
    <source>
        <dbReference type="EMBL" id="PRQ06329.1"/>
    </source>
</evidence>
<organism evidence="2 3">
    <name type="scientific">Enhygromyxa salina</name>
    <dbReference type="NCBI Taxonomy" id="215803"/>
    <lineage>
        <taxon>Bacteria</taxon>
        <taxon>Pseudomonadati</taxon>
        <taxon>Myxococcota</taxon>
        <taxon>Polyangia</taxon>
        <taxon>Nannocystales</taxon>
        <taxon>Nannocystaceae</taxon>
        <taxon>Enhygromyxa</taxon>
    </lineage>
</organism>
<dbReference type="EMBL" id="PVNL01000077">
    <property type="protein sequence ID" value="PRQ06329.1"/>
    <property type="molecule type" value="Genomic_DNA"/>
</dbReference>
<accession>A0A2S9YML2</accession>
<keyword evidence="1" id="KW-0812">Transmembrane</keyword>
<feature type="transmembrane region" description="Helical" evidence="1">
    <location>
        <begin position="37"/>
        <end position="57"/>
    </location>
</feature>
<keyword evidence="1" id="KW-1133">Transmembrane helix</keyword>
<comment type="caution">
    <text evidence="2">The sequence shown here is derived from an EMBL/GenBank/DDBJ whole genome shotgun (WGS) entry which is preliminary data.</text>
</comment>
<sequence length="134" mass="14084">MQLPDPSELGLVGGVIAVIVGVLAAVFVYTISGNGTLWIGGAFLSAGLIFTGSLAIAKARSERLPEVAALPDEYLEIKLVEAALPFGVCVRCRQIDEPAAFHGRCPRCDAGADYVVVELDAERQLARSSLGITQ</sequence>
<reference evidence="2 3" key="1">
    <citation type="submission" date="2018-03" db="EMBL/GenBank/DDBJ databases">
        <title>Draft Genome Sequences of the Obligatory Marine Myxobacteria Enhygromyxa salina SWB007.</title>
        <authorList>
            <person name="Poehlein A."/>
            <person name="Moghaddam J.A."/>
            <person name="Harms H."/>
            <person name="Alanjari M."/>
            <person name="Koenig G.M."/>
            <person name="Daniel R."/>
            <person name="Schaeberle T.F."/>
        </authorList>
    </citation>
    <scope>NUCLEOTIDE SEQUENCE [LARGE SCALE GENOMIC DNA]</scope>
    <source>
        <strain evidence="2 3">SWB007</strain>
    </source>
</reference>
<protein>
    <submittedName>
        <fullName evidence="2">Uncharacterized protein</fullName>
    </submittedName>
</protein>
<gene>
    <name evidence="2" type="ORF">ENSA7_40060</name>
</gene>
<keyword evidence="1" id="KW-0472">Membrane</keyword>